<dbReference type="InterPro" id="IPR027417">
    <property type="entry name" value="P-loop_NTPase"/>
</dbReference>
<keyword evidence="3 7" id="KW-0378">Hydrolase</keyword>
<feature type="coiled-coil region" evidence="8">
    <location>
        <begin position="524"/>
        <end position="598"/>
    </location>
</feature>
<gene>
    <name evidence="7" type="primary">mutS2</name>
    <name evidence="7" type="synonym">rqcU</name>
    <name evidence="11" type="ORF">ADN00_08600</name>
</gene>
<accession>A0A0P6X6X1</accession>
<evidence type="ECO:0000256" key="1">
    <source>
        <dbReference type="ARBA" id="ARBA00022730"/>
    </source>
</evidence>
<evidence type="ECO:0000259" key="10">
    <source>
        <dbReference type="PROSITE" id="PS50828"/>
    </source>
</evidence>
<comment type="function">
    <text evidence="7">Acts as a ribosome collision sensor, splitting the ribosome into its 2 subunits. Detects stalled/collided 70S ribosomes which it binds and splits by an ATP-hydrolysis driven conformational change. Acts upstream of the ribosome quality control system (RQC), a ribosome-associated complex that mediates the extraction of incompletely synthesized nascent chains from stalled ribosomes and their subsequent degradation. Probably generates substrates for RQC.</text>
</comment>
<dbReference type="PATRIC" id="fig|1134406.4.peg.1433"/>
<keyword evidence="7" id="KW-0255">Endonuclease</keyword>
<dbReference type="EC" id="3.1.-.-" evidence="7"/>
<dbReference type="GO" id="GO:0016887">
    <property type="term" value="F:ATP hydrolysis activity"/>
    <property type="evidence" value="ECO:0007669"/>
    <property type="project" value="InterPro"/>
</dbReference>
<dbReference type="Proteomes" id="UP000050417">
    <property type="component" value="Unassembled WGS sequence"/>
</dbReference>
<dbReference type="Pfam" id="PF00488">
    <property type="entry name" value="MutS_V"/>
    <property type="match status" value="1"/>
</dbReference>
<dbReference type="GO" id="GO:0019843">
    <property type="term" value="F:rRNA binding"/>
    <property type="evidence" value="ECO:0007669"/>
    <property type="project" value="UniProtKB-UniRule"/>
</dbReference>
<proteinExistence type="inferred from homology"/>
<dbReference type="Pfam" id="PF20297">
    <property type="entry name" value="MSSS"/>
    <property type="match status" value="1"/>
</dbReference>
<keyword evidence="7" id="KW-0540">Nuclease</keyword>
<keyword evidence="12" id="KW-1185">Reference proteome</keyword>
<dbReference type="PIRSF" id="PIRSF005814">
    <property type="entry name" value="MutS_YshD"/>
    <property type="match status" value="1"/>
</dbReference>
<dbReference type="AlphaFoldDB" id="A0A0P6X6X1"/>
<dbReference type="STRING" id="1134406.ADN00_08600"/>
<comment type="function">
    <text evidence="7">Endonuclease that is involved in the suppression of homologous recombination and thus may have a key role in the control of bacterial genetic diversity.</text>
</comment>
<dbReference type="SMART" id="SM00534">
    <property type="entry name" value="MUTSac"/>
    <property type="match status" value="1"/>
</dbReference>
<dbReference type="HAMAP" id="MF_00092">
    <property type="entry name" value="MutS2"/>
    <property type="match status" value="1"/>
</dbReference>
<dbReference type="InterPro" id="IPR046893">
    <property type="entry name" value="MSSS"/>
</dbReference>
<dbReference type="InterPro" id="IPR007696">
    <property type="entry name" value="DNA_mismatch_repair_MutS_core"/>
</dbReference>
<keyword evidence="6 7" id="KW-0238">DNA-binding</keyword>
<dbReference type="Gene3D" id="1.10.1420.10">
    <property type="match status" value="2"/>
</dbReference>
<keyword evidence="4 7" id="KW-0067">ATP-binding</keyword>
<evidence type="ECO:0000256" key="4">
    <source>
        <dbReference type="ARBA" id="ARBA00022840"/>
    </source>
</evidence>
<evidence type="ECO:0000313" key="12">
    <source>
        <dbReference type="Proteomes" id="UP000050417"/>
    </source>
</evidence>
<dbReference type="InterPro" id="IPR000432">
    <property type="entry name" value="DNA_mismatch_repair_MutS_C"/>
</dbReference>
<evidence type="ECO:0000256" key="7">
    <source>
        <dbReference type="HAMAP-Rule" id="MF_00092"/>
    </source>
</evidence>
<dbReference type="GO" id="GO:0005524">
    <property type="term" value="F:ATP binding"/>
    <property type="evidence" value="ECO:0007669"/>
    <property type="project" value="UniProtKB-UniRule"/>
</dbReference>
<dbReference type="Gene3D" id="3.30.1370.110">
    <property type="match status" value="1"/>
</dbReference>
<keyword evidence="1 7" id="KW-0699">rRNA-binding</keyword>
<dbReference type="SUPFAM" id="SSF160443">
    <property type="entry name" value="SMR domain-like"/>
    <property type="match status" value="1"/>
</dbReference>
<keyword evidence="8" id="KW-0175">Coiled coil</keyword>
<dbReference type="PROSITE" id="PS00486">
    <property type="entry name" value="DNA_MISMATCH_REPAIR_2"/>
    <property type="match status" value="1"/>
</dbReference>
<feature type="binding site" evidence="7">
    <location>
        <begin position="340"/>
        <end position="347"/>
    </location>
    <ligand>
        <name>ATP</name>
        <dbReference type="ChEBI" id="CHEBI:30616"/>
    </ligand>
</feature>
<dbReference type="GO" id="GO:0043023">
    <property type="term" value="F:ribosomal large subunit binding"/>
    <property type="evidence" value="ECO:0007669"/>
    <property type="project" value="UniProtKB-UniRule"/>
</dbReference>
<evidence type="ECO:0000256" key="9">
    <source>
        <dbReference type="SAM" id="MobiDB-lite"/>
    </source>
</evidence>
<dbReference type="GO" id="GO:0045910">
    <property type="term" value="P:negative regulation of DNA recombination"/>
    <property type="evidence" value="ECO:0007669"/>
    <property type="project" value="InterPro"/>
</dbReference>
<dbReference type="InterPro" id="IPR002625">
    <property type="entry name" value="Smr_dom"/>
</dbReference>
<dbReference type="EMBL" id="LGCL01000022">
    <property type="protein sequence ID" value="KPL77683.1"/>
    <property type="molecule type" value="Genomic_DNA"/>
</dbReference>
<keyword evidence="2 7" id="KW-0547">Nucleotide-binding</keyword>
<dbReference type="GO" id="GO:0140664">
    <property type="term" value="F:ATP-dependent DNA damage sensor activity"/>
    <property type="evidence" value="ECO:0007669"/>
    <property type="project" value="InterPro"/>
</dbReference>
<dbReference type="PANTHER" id="PTHR48466">
    <property type="entry name" value="OS10G0509000 PROTEIN-RELATED"/>
    <property type="match status" value="1"/>
</dbReference>
<dbReference type="InterPro" id="IPR045076">
    <property type="entry name" value="MutS"/>
</dbReference>
<dbReference type="Pfam" id="PF01713">
    <property type="entry name" value="Smr"/>
    <property type="match status" value="1"/>
</dbReference>
<dbReference type="FunFam" id="3.40.50.300:FF:000830">
    <property type="entry name" value="Endonuclease MutS2"/>
    <property type="match status" value="1"/>
</dbReference>
<dbReference type="PANTHER" id="PTHR48466:SF2">
    <property type="entry name" value="OS10G0509000 PROTEIN"/>
    <property type="match status" value="1"/>
</dbReference>
<dbReference type="EC" id="3.6.4.-" evidence="7"/>
<dbReference type="CDD" id="cd03280">
    <property type="entry name" value="ABC_MutS2"/>
    <property type="match status" value="1"/>
</dbReference>
<dbReference type="InterPro" id="IPR005747">
    <property type="entry name" value="MutS2"/>
</dbReference>
<feature type="region of interest" description="Disordered" evidence="9">
    <location>
        <begin position="684"/>
        <end position="709"/>
    </location>
</feature>
<dbReference type="SUPFAM" id="SSF52540">
    <property type="entry name" value="P-loop containing nucleoside triphosphate hydrolases"/>
    <property type="match status" value="1"/>
</dbReference>
<feature type="compositionally biased region" description="Basic and acidic residues" evidence="9">
    <location>
        <begin position="684"/>
        <end position="699"/>
    </location>
</feature>
<dbReference type="GO" id="GO:0030983">
    <property type="term" value="F:mismatched DNA binding"/>
    <property type="evidence" value="ECO:0007669"/>
    <property type="project" value="InterPro"/>
</dbReference>
<name>A0A0P6X6X1_9CHLR</name>
<keyword evidence="5 7" id="KW-0694">RNA-binding</keyword>
<sequence>MDEKTLKTLEFPKVLERLAAYAAFSYSAALARELRPTTDRQEVLERQARTTEARHLLSVHDEIGVGGARDVRPQVELARRRGVLEAPDLLEIKNTLIAARELARSVERQEAPYPQLQAISARLAPPPGVVDAISQSISDRGEVLDSASPKLAAIRRELKTAHERLLSRLERMVNDADTAPMLQENLITQRNGRYVIPLRAEFKGRIRAIIHDQSSSGATLFVEPLATVELNNQWHELQLAERDEERRILAELTSRIGLHAEAIQQVVDALAEFDLALMCAKYADDLDACEPVLEPFREQENHPGSTLLLYQARHPLLDPQKVVAIDVDLFEKTFAVVITGPNTGGKTVTLKTVGLLVLMAQSGLHIPAQSGSKLSVFENLFADIGDEQSIEQSLSTFSGHITNIIRVLEAADQRSLVLFDELGAGTDPQEGAALARAILQHLVRRRITCMVATHYPELKAYAHGAPGVVNASMEFDVKTLRPTYHLNIGLPGRSNALLIAQRLGMPGDILKAARTVIDPDELRAEDLLDEIHHQRDRARQARAEADESRREAEKIRAELANRLEHIEDERLSILEKARQQAQNEIAALNREVEDARRALSRTRQPVEDIRELQDKVEKLEAETTQPVERRRTLKTPEARPLRAGDKVHVRSLGMDGKVAAIFDSEVEVQLGSLRVRARIADLQRPGEVEKPAPEPEKKRASGPSAAPENVFYPSPGMELDLRGQRGEDALEELDRYLEKAYLAGLPFVRIIHGKGTGRLKELVRKALRRAEHVKSWMVATEPEGGDGVTVAHMVTE</sequence>
<dbReference type="InterPro" id="IPR036063">
    <property type="entry name" value="Smr_dom_sf"/>
</dbReference>
<evidence type="ECO:0000256" key="8">
    <source>
        <dbReference type="SAM" id="Coils"/>
    </source>
</evidence>
<dbReference type="SUPFAM" id="SSF48334">
    <property type="entry name" value="DNA repair protein MutS, domain III"/>
    <property type="match status" value="1"/>
</dbReference>
<feature type="domain" description="Smr" evidence="10">
    <location>
        <begin position="719"/>
        <end position="794"/>
    </location>
</feature>
<dbReference type="NCBIfam" id="TIGR01069">
    <property type="entry name" value="mutS2"/>
    <property type="match status" value="1"/>
</dbReference>
<dbReference type="CDD" id="cd06503">
    <property type="entry name" value="ATP-synt_Fo_b"/>
    <property type="match status" value="1"/>
</dbReference>
<evidence type="ECO:0000256" key="2">
    <source>
        <dbReference type="ARBA" id="ARBA00022741"/>
    </source>
</evidence>
<dbReference type="GO" id="GO:0072344">
    <property type="term" value="P:rescue of stalled ribosome"/>
    <property type="evidence" value="ECO:0007669"/>
    <property type="project" value="UniProtKB-UniRule"/>
</dbReference>
<dbReference type="SMART" id="SM00533">
    <property type="entry name" value="MUTSd"/>
    <property type="match status" value="1"/>
</dbReference>
<comment type="subunit">
    <text evidence="7">Homodimer. Binds to stalled ribosomes, contacting rRNA.</text>
</comment>
<reference evidence="11 12" key="1">
    <citation type="submission" date="2015-07" db="EMBL/GenBank/DDBJ databases">
        <title>Genome sequence of Ornatilinea apprima DSM 23815.</title>
        <authorList>
            <person name="Hemp J."/>
            <person name="Ward L.M."/>
            <person name="Pace L.A."/>
            <person name="Fischer W.W."/>
        </authorList>
    </citation>
    <scope>NUCLEOTIDE SEQUENCE [LARGE SCALE GENOMIC DNA]</scope>
    <source>
        <strain evidence="11 12">P3M-1</strain>
    </source>
</reference>
<comment type="similarity">
    <text evidence="7">Belongs to the DNA mismatch repair MutS family. MutS2 subfamily.</text>
</comment>
<evidence type="ECO:0000256" key="6">
    <source>
        <dbReference type="ARBA" id="ARBA00023125"/>
    </source>
</evidence>
<dbReference type="InterPro" id="IPR036187">
    <property type="entry name" value="DNA_mismatch_repair_MutS_sf"/>
</dbReference>
<dbReference type="GO" id="GO:0004519">
    <property type="term" value="F:endonuclease activity"/>
    <property type="evidence" value="ECO:0007669"/>
    <property type="project" value="UniProtKB-UniRule"/>
</dbReference>
<evidence type="ECO:0000256" key="3">
    <source>
        <dbReference type="ARBA" id="ARBA00022801"/>
    </source>
</evidence>
<dbReference type="GO" id="GO:0006298">
    <property type="term" value="P:mismatch repair"/>
    <property type="evidence" value="ECO:0007669"/>
    <property type="project" value="InterPro"/>
</dbReference>
<dbReference type="PROSITE" id="PS50828">
    <property type="entry name" value="SMR"/>
    <property type="match status" value="1"/>
</dbReference>
<organism evidence="11 12">
    <name type="scientific">Ornatilinea apprima</name>
    <dbReference type="NCBI Taxonomy" id="1134406"/>
    <lineage>
        <taxon>Bacteria</taxon>
        <taxon>Bacillati</taxon>
        <taxon>Chloroflexota</taxon>
        <taxon>Anaerolineae</taxon>
        <taxon>Anaerolineales</taxon>
        <taxon>Anaerolineaceae</taxon>
        <taxon>Ornatilinea</taxon>
    </lineage>
</organism>
<evidence type="ECO:0000313" key="11">
    <source>
        <dbReference type="EMBL" id="KPL77683.1"/>
    </source>
</evidence>
<dbReference type="Gene3D" id="3.40.50.300">
    <property type="entry name" value="P-loop containing nucleotide triphosphate hydrolases"/>
    <property type="match status" value="1"/>
</dbReference>
<dbReference type="SMART" id="SM00463">
    <property type="entry name" value="SMR"/>
    <property type="match status" value="1"/>
</dbReference>
<protein>
    <recommendedName>
        <fullName evidence="7">Endonuclease MutS2</fullName>
        <ecNumber evidence="7">3.1.-.-</ecNumber>
    </recommendedName>
    <alternativeName>
        <fullName evidence="7">Ribosome-associated protein quality control-upstream factor</fullName>
        <shortName evidence="7">RQC-upstream factor</shortName>
        <shortName evidence="7">RqcU</shortName>
        <ecNumber evidence="7">3.6.4.-</ecNumber>
    </alternativeName>
</protein>
<comment type="caution">
    <text evidence="11">The sequence shown here is derived from an EMBL/GenBank/DDBJ whole genome shotgun (WGS) entry which is preliminary data.</text>
</comment>
<evidence type="ECO:0000256" key="5">
    <source>
        <dbReference type="ARBA" id="ARBA00022884"/>
    </source>
</evidence>